<sequence length="205" mass="23139">MQPGTPMVPAAYGGLSVQPFAHPTYTIKRPFWSLLGRKFHVFAPDGTLVCFVKHPLLKLRQEFTLFADESESQPLLTIRSRQVVALNRCLDVLDARTGERVGTLRSRGLKSILRDTWDILDPSDQPVGLMQEDGAAMLRRMFPLLIGKWHVELHQQEVAKVTQVFRFFVKEFTLDLSMNQGRIDARFAIACALLALMAETARESG</sequence>
<dbReference type="SUPFAM" id="SSF54518">
    <property type="entry name" value="Tubby C-terminal domain-like"/>
    <property type="match status" value="1"/>
</dbReference>
<dbReference type="InterPro" id="IPR025659">
    <property type="entry name" value="Tubby-like_C"/>
</dbReference>
<protein>
    <submittedName>
        <fullName evidence="1">Uncharacterized protein</fullName>
    </submittedName>
</protein>
<organism evidence="1 2">
    <name type="scientific">Sorangium cellulosum</name>
    <name type="common">Polyangium cellulosum</name>
    <dbReference type="NCBI Taxonomy" id="56"/>
    <lineage>
        <taxon>Bacteria</taxon>
        <taxon>Pseudomonadati</taxon>
        <taxon>Myxococcota</taxon>
        <taxon>Polyangia</taxon>
        <taxon>Polyangiales</taxon>
        <taxon>Polyangiaceae</taxon>
        <taxon>Sorangium</taxon>
    </lineage>
</organism>
<dbReference type="RefSeq" id="WP_061612412.1">
    <property type="nucleotide sequence ID" value="NZ_JEMA01001054.1"/>
</dbReference>
<dbReference type="EMBL" id="JEMA01001054">
    <property type="protein sequence ID" value="KYF62932.1"/>
    <property type="molecule type" value="Genomic_DNA"/>
</dbReference>
<dbReference type="InterPro" id="IPR038595">
    <property type="entry name" value="LOR_sf"/>
</dbReference>
<reference evidence="1 2" key="1">
    <citation type="submission" date="2014-02" db="EMBL/GenBank/DDBJ databases">
        <title>The small core and large imbalanced accessory genome model reveals a collaborative survival strategy of Sorangium cellulosum strains in nature.</title>
        <authorList>
            <person name="Han K."/>
            <person name="Peng R."/>
            <person name="Blom J."/>
            <person name="Li Y.-Z."/>
        </authorList>
    </citation>
    <scope>NUCLEOTIDE SEQUENCE [LARGE SCALE GENOMIC DNA]</scope>
    <source>
        <strain evidence="1 2">So0008-312</strain>
    </source>
</reference>
<dbReference type="AlphaFoldDB" id="A0A150Q4L0"/>
<name>A0A150Q4L0_SORCE</name>
<dbReference type="Gene3D" id="2.40.160.200">
    <property type="entry name" value="LURP1-related"/>
    <property type="match status" value="1"/>
</dbReference>
<comment type="caution">
    <text evidence="1">The sequence shown here is derived from an EMBL/GenBank/DDBJ whole genome shotgun (WGS) entry which is preliminary data.</text>
</comment>
<evidence type="ECO:0000313" key="2">
    <source>
        <dbReference type="Proteomes" id="UP000075260"/>
    </source>
</evidence>
<accession>A0A150Q4L0</accession>
<proteinExistence type="predicted"/>
<evidence type="ECO:0000313" key="1">
    <source>
        <dbReference type="EMBL" id="KYF62932.1"/>
    </source>
</evidence>
<dbReference type="Proteomes" id="UP000075260">
    <property type="component" value="Unassembled WGS sequence"/>
</dbReference>
<gene>
    <name evidence="1" type="ORF">BE15_16335</name>
</gene>
<dbReference type="OrthoDB" id="572274at2"/>